<evidence type="ECO:0000256" key="3">
    <source>
        <dbReference type="ARBA" id="ARBA00023163"/>
    </source>
</evidence>
<name>A0A2S6NDP3_9HYPH</name>
<dbReference type="RefSeq" id="WP_104506708.1">
    <property type="nucleotide sequence ID" value="NZ_JACIGC010000021.1"/>
</dbReference>
<dbReference type="EMBL" id="NHSJ01000036">
    <property type="protein sequence ID" value="PPQ32704.1"/>
    <property type="molecule type" value="Genomic_DNA"/>
</dbReference>
<proteinExistence type="predicted"/>
<dbReference type="GO" id="GO:0003700">
    <property type="term" value="F:DNA-binding transcription factor activity"/>
    <property type="evidence" value="ECO:0007669"/>
    <property type="project" value="TreeGrafter"/>
</dbReference>
<keyword evidence="2" id="KW-0238">DNA-binding</keyword>
<dbReference type="PANTHER" id="PTHR30055:SF223">
    <property type="entry name" value="HTH-TYPE TRANSCRIPTIONAL REGULATOR UIDR"/>
    <property type="match status" value="1"/>
</dbReference>
<dbReference type="Proteomes" id="UP000239089">
    <property type="component" value="Unassembled WGS sequence"/>
</dbReference>
<dbReference type="SUPFAM" id="SSF46689">
    <property type="entry name" value="Homeodomain-like"/>
    <property type="match status" value="1"/>
</dbReference>
<evidence type="ECO:0000313" key="5">
    <source>
        <dbReference type="Proteomes" id="UP000239089"/>
    </source>
</evidence>
<evidence type="ECO:0000256" key="2">
    <source>
        <dbReference type="ARBA" id="ARBA00023125"/>
    </source>
</evidence>
<dbReference type="Pfam" id="PF00440">
    <property type="entry name" value="TetR_N"/>
    <property type="match status" value="1"/>
</dbReference>
<dbReference type="PRINTS" id="PR00455">
    <property type="entry name" value="HTHTETR"/>
</dbReference>
<protein>
    <submittedName>
        <fullName evidence="4">Uncharacterized protein</fullName>
    </submittedName>
</protein>
<dbReference type="InterPro" id="IPR050109">
    <property type="entry name" value="HTH-type_TetR-like_transc_reg"/>
</dbReference>
<dbReference type="Pfam" id="PF14246">
    <property type="entry name" value="TetR_C_7"/>
    <property type="match status" value="1"/>
</dbReference>
<evidence type="ECO:0000313" key="4">
    <source>
        <dbReference type="EMBL" id="PPQ32704.1"/>
    </source>
</evidence>
<dbReference type="SUPFAM" id="SSF48498">
    <property type="entry name" value="Tetracyclin repressor-like, C-terminal domain"/>
    <property type="match status" value="1"/>
</dbReference>
<dbReference type="PROSITE" id="PS50977">
    <property type="entry name" value="HTH_TETR_2"/>
    <property type="match status" value="1"/>
</dbReference>
<reference evidence="4 5" key="1">
    <citation type="journal article" date="2018" name="Arch. Microbiol.">
        <title>New insights into the metabolic potential of the phototrophic purple bacterium Rhodopila globiformis DSM 161(T) from its draft genome sequence and evidence for a vanadium-dependent nitrogenase.</title>
        <authorList>
            <person name="Imhoff J.F."/>
            <person name="Rahn T."/>
            <person name="Kunzel S."/>
            <person name="Neulinger S.C."/>
        </authorList>
    </citation>
    <scope>NUCLEOTIDE SEQUENCE [LARGE SCALE GENOMIC DNA]</scope>
    <source>
        <strain evidence="4 5">DSM 16996</strain>
    </source>
</reference>
<organism evidence="4 5">
    <name type="scientific">Rhodoblastus sphagnicola</name>
    <dbReference type="NCBI Taxonomy" id="333368"/>
    <lineage>
        <taxon>Bacteria</taxon>
        <taxon>Pseudomonadati</taxon>
        <taxon>Pseudomonadota</taxon>
        <taxon>Alphaproteobacteria</taxon>
        <taxon>Hyphomicrobiales</taxon>
        <taxon>Rhodoblastaceae</taxon>
        <taxon>Rhodoblastus</taxon>
    </lineage>
</organism>
<accession>A0A2S6NDP3</accession>
<dbReference type="PANTHER" id="PTHR30055">
    <property type="entry name" value="HTH-TYPE TRANSCRIPTIONAL REGULATOR RUTR"/>
    <property type="match status" value="1"/>
</dbReference>
<keyword evidence="5" id="KW-1185">Reference proteome</keyword>
<gene>
    <name evidence="4" type="ORF">CCR94_04630</name>
</gene>
<dbReference type="OrthoDB" id="7185252at2"/>
<dbReference type="AlphaFoldDB" id="A0A2S6NDP3"/>
<sequence>MSGIRSKQKAERPEQILEAALDEFRKTGYGATRLEDIAKRIGVTKGTIYLYFESKEKLFESLITSLSAPLAQEFQENEWEWTDDIAADLDYILSRLYNFIFEHHKFRELLRLLVSEADRFPQFVDENYSEFIAPILQSLSKRFDAGIAAGQIEPTDTHELARFVVAPVLSLNIMSLLFGNRRAIDCDTFISTHRKVLLRGLLKPGAKEGEGGQSE</sequence>
<dbReference type="InterPro" id="IPR039536">
    <property type="entry name" value="TetR_C_Proteobacteria"/>
</dbReference>
<dbReference type="InterPro" id="IPR001647">
    <property type="entry name" value="HTH_TetR"/>
</dbReference>
<dbReference type="InterPro" id="IPR036271">
    <property type="entry name" value="Tet_transcr_reg_TetR-rel_C_sf"/>
</dbReference>
<dbReference type="FunFam" id="1.10.10.60:FF:000141">
    <property type="entry name" value="TetR family transcriptional regulator"/>
    <property type="match status" value="1"/>
</dbReference>
<dbReference type="Gene3D" id="1.10.357.10">
    <property type="entry name" value="Tetracycline Repressor, domain 2"/>
    <property type="match status" value="1"/>
</dbReference>
<comment type="caution">
    <text evidence="4">The sequence shown here is derived from an EMBL/GenBank/DDBJ whole genome shotgun (WGS) entry which is preliminary data.</text>
</comment>
<dbReference type="InterPro" id="IPR009057">
    <property type="entry name" value="Homeodomain-like_sf"/>
</dbReference>
<keyword evidence="1" id="KW-0805">Transcription regulation</keyword>
<evidence type="ECO:0000256" key="1">
    <source>
        <dbReference type="ARBA" id="ARBA00023015"/>
    </source>
</evidence>
<keyword evidence="3" id="KW-0804">Transcription</keyword>
<dbReference type="GO" id="GO:0000976">
    <property type="term" value="F:transcription cis-regulatory region binding"/>
    <property type="evidence" value="ECO:0007669"/>
    <property type="project" value="TreeGrafter"/>
</dbReference>